<name>A0A518H729_9BACT</name>
<dbReference type="InterPro" id="IPR036736">
    <property type="entry name" value="ACP-like_sf"/>
</dbReference>
<dbReference type="KEGG" id="tpla:ElP_46260"/>
<dbReference type="AlphaFoldDB" id="A0A518H729"/>
<dbReference type="EMBL" id="CP036426">
    <property type="protein sequence ID" value="QDV36697.1"/>
    <property type="molecule type" value="Genomic_DNA"/>
</dbReference>
<dbReference type="SUPFAM" id="SSF47336">
    <property type="entry name" value="ACP-like"/>
    <property type="match status" value="1"/>
</dbReference>
<evidence type="ECO:0000313" key="2">
    <source>
        <dbReference type="EMBL" id="QDV36697.1"/>
    </source>
</evidence>
<protein>
    <submittedName>
        <fullName evidence="2">Putative acyl carrier protein IacP</fullName>
    </submittedName>
</protein>
<evidence type="ECO:0000313" key="3">
    <source>
        <dbReference type="Proteomes" id="UP000317835"/>
    </source>
</evidence>
<dbReference type="Proteomes" id="UP000317835">
    <property type="component" value="Chromosome"/>
</dbReference>
<evidence type="ECO:0000259" key="1">
    <source>
        <dbReference type="PROSITE" id="PS50075"/>
    </source>
</evidence>
<reference evidence="2 3" key="1">
    <citation type="submission" date="2019-02" db="EMBL/GenBank/DDBJ databases">
        <title>Deep-cultivation of Planctomycetes and their phenomic and genomic characterization uncovers novel biology.</title>
        <authorList>
            <person name="Wiegand S."/>
            <person name="Jogler M."/>
            <person name="Boedeker C."/>
            <person name="Pinto D."/>
            <person name="Vollmers J."/>
            <person name="Rivas-Marin E."/>
            <person name="Kohn T."/>
            <person name="Peeters S.H."/>
            <person name="Heuer A."/>
            <person name="Rast P."/>
            <person name="Oberbeckmann S."/>
            <person name="Bunk B."/>
            <person name="Jeske O."/>
            <person name="Meyerdierks A."/>
            <person name="Storesund J.E."/>
            <person name="Kallscheuer N."/>
            <person name="Luecker S."/>
            <person name="Lage O.M."/>
            <person name="Pohl T."/>
            <person name="Merkel B.J."/>
            <person name="Hornburger P."/>
            <person name="Mueller R.-W."/>
            <person name="Bruemmer F."/>
            <person name="Labrenz M."/>
            <person name="Spormann A.M."/>
            <person name="Op den Camp H."/>
            <person name="Overmann J."/>
            <person name="Amann R."/>
            <person name="Jetten M.S.M."/>
            <person name="Mascher T."/>
            <person name="Medema M.H."/>
            <person name="Devos D.P."/>
            <person name="Kaster A.-K."/>
            <person name="Ovreas L."/>
            <person name="Rohde M."/>
            <person name="Galperin M.Y."/>
            <person name="Jogler C."/>
        </authorList>
    </citation>
    <scope>NUCLEOTIDE SEQUENCE [LARGE SCALE GENOMIC DNA]</scope>
    <source>
        <strain evidence="2 3">ElP</strain>
    </source>
</reference>
<dbReference type="Gene3D" id="1.10.1200.10">
    <property type="entry name" value="ACP-like"/>
    <property type="match status" value="1"/>
</dbReference>
<dbReference type="RefSeq" id="WP_145273377.1">
    <property type="nucleotide sequence ID" value="NZ_CP036426.1"/>
</dbReference>
<keyword evidence="3" id="KW-1185">Reference proteome</keyword>
<organism evidence="2 3">
    <name type="scientific">Tautonia plasticadhaerens</name>
    <dbReference type="NCBI Taxonomy" id="2527974"/>
    <lineage>
        <taxon>Bacteria</taxon>
        <taxon>Pseudomonadati</taxon>
        <taxon>Planctomycetota</taxon>
        <taxon>Planctomycetia</taxon>
        <taxon>Isosphaerales</taxon>
        <taxon>Isosphaeraceae</taxon>
        <taxon>Tautonia</taxon>
    </lineage>
</organism>
<sequence length="85" mass="9287">MSDQDLLSSVSGAIRSCSEVARDLAIDPHSRLVEDLSLDSLDLVAVMMHLQDEHAIELDLDAVPGFEVVSDLMTELARQVRPRAA</sequence>
<dbReference type="Pfam" id="PF00550">
    <property type="entry name" value="PP-binding"/>
    <property type="match status" value="1"/>
</dbReference>
<feature type="domain" description="Carrier" evidence="1">
    <location>
        <begin position="4"/>
        <end position="80"/>
    </location>
</feature>
<gene>
    <name evidence="2" type="ORF">ElP_46260</name>
</gene>
<proteinExistence type="predicted"/>
<dbReference type="PROSITE" id="PS50075">
    <property type="entry name" value="CARRIER"/>
    <property type="match status" value="1"/>
</dbReference>
<dbReference type="InterPro" id="IPR009081">
    <property type="entry name" value="PP-bd_ACP"/>
</dbReference>
<accession>A0A518H729</accession>